<organism evidence="4 5">
    <name type="scientific">Dreissena polymorpha</name>
    <name type="common">Zebra mussel</name>
    <name type="synonym">Mytilus polymorpha</name>
    <dbReference type="NCBI Taxonomy" id="45954"/>
    <lineage>
        <taxon>Eukaryota</taxon>
        <taxon>Metazoa</taxon>
        <taxon>Spiralia</taxon>
        <taxon>Lophotrochozoa</taxon>
        <taxon>Mollusca</taxon>
        <taxon>Bivalvia</taxon>
        <taxon>Autobranchia</taxon>
        <taxon>Heteroconchia</taxon>
        <taxon>Euheterodonta</taxon>
        <taxon>Imparidentia</taxon>
        <taxon>Neoheterodontei</taxon>
        <taxon>Myida</taxon>
        <taxon>Dreissenoidea</taxon>
        <taxon>Dreissenidae</taxon>
        <taxon>Dreissena</taxon>
    </lineage>
</organism>
<accession>A0A9D4JI66</accession>
<reference evidence="4" key="1">
    <citation type="journal article" date="2019" name="bioRxiv">
        <title>The Genome of the Zebra Mussel, Dreissena polymorpha: A Resource for Invasive Species Research.</title>
        <authorList>
            <person name="McCartney M.A."/>
            <person name="Auch B."/>
            <person name="Kono T."/>
            <person name="Mallez S."/>
            <person name="Zhang Y."/>
            <person name="Obille A."/>
            <person name="Becker A."/>
            <person name="Abrahante J.E."/>
            <person name="Garbe J."/>
            <person name="Badalamenti J.P."/>
            <person name="Herman A."/>
            <person name="Mangelson H."/>
            <person name="Liachko I."/>
            <person name="Sullivan S."/>
            <person name="Sone E.D."/>
            <person name="Koren S."/>
            <person name="Silverstein K.A.T."/>
            <person name="Beckman K.B."/>
            <person name="Gohl D.M."/>
        </authorList>
    </citation>
    <scope>NUCLEOTIDE SEQUENCE</scope>
    <source>
        <strain evidence="4">Duluth1</strain>
        <tissue evidence="4">Whole animal</tissue>
    </source>
</reference>
<dbReference type="InterPro" id="IPR002110">
    <property type="entry name" value="Ankyrin_rpt"/>
</dbReference>
<feature type="compositionally biased region" description="Basic and acidic residues" evidence="3">
    <location>
        <begin position="877"/>
        <end position="895"/>
    </location>
</feature>
<feature type="repeat" description="ANK" evidence="2">
    <location>
        <begin position="1066"/>
        <end position="1098"/>
    </location>
</feature>
<evidence type="ECO:0008006" key="6">
    <source>
        <dbReference type="Google" id="ProtNLM"/>
    </source>
</evidence>
<dbReference type="Pfam" id="PF00023">
    <property type="entry name" value="Ank"/>
    <property type="match status" value="1"/>
</dbReference>
<comment type="similarity">
    <text evidence="1">Belongs to the BCOR family.</text>
</comment>
<reference evidence="4" key="2">
    <citation type="submission" date="2020-11" db="EMBL/GenBank/DDBJ databases">
        <authorList>
            <person name="McCartney M.A."/>
            <person name="Auch B."/>
            <person name="Kono T."/>
            <person name="Mallez S."/>
            <person name="Becker A."/>
            <person name="Gohl D.M."/>
            <person name="Silverstein K.A.T."/>
            <person name="Koren S."/>
            <person name="Bechman K.B."/>
            <person name="Herman A."/>
            <person name="Abrahante J.E."/>
            <person name="Garbe J."/>
        </authorList>
    </citation>
    <scope>NUCLEOTIDE SEQUENCE</scope>
    <source>
        <strain evidence="4">Duluth1</strain>
        <tissue evidence="4">Whole animal</tissue>
    </source>
</reference>
<feature type="region of interest" description="Disordered" evidence="3">
    <location>
        <begin position="576"/>
        <end position="598"/>
    </location>
</feature>
<dbReference type="PROSITE" id="PS50088">
    <property type="entry name" value="ANK_REPEAT"/>
    <property type="match status" value="3"/>
</dbReference>
<evidence type="ECO:0000256" key="3">
    <source>
        <dbReference type="SAM" id="MobiDB-lite"/>
    </source>
</evidence>
<evidence type="ECO:0000313" key="4">
    <source>
        <dbReference type="EMBL" id="KAH3809628.1"/>
    </source>
</evidence>
<dbReference type="Pfam" id="PF12796">
    <property type="entry name" value="Ank_2"/>
    <property type="match status" value="1"/>
</dbReference>
<feature type="compositionally biased region" description="Basic and acidic residues" evidence="3">
    <location>
        <begin position="582"/>
        <end position="592"/>
    </location>
</feature>
<evidence type="ECO:0000256" key="1">
    <source>
        <dbReference type="ARBA" id="ARBA00034703"/>
    </source>
</evidence>
<comment type="caution">
    <text evidence="4">The sequence shown here is derived from an EMBL/GenBank/DDBJ whole genome shotgun (WGS) entry which is preliminary data.</text>
</comment>
<sequence length="1309" mass="148307">MKPDVSSARCLRVGNPQPLSEMHNAPHVQTMERMQGVPIPAEAFTSRMSIGHDAQTVLAGAGGKHIGQGRPVPSSSSVRVEDNQHYRMAQAYDKRHESLHEKHSLPLRSDQPIHPSVIQRPQGYIPPRIVRRSISNDNNNNTEQSRMNEPATTMRHVLFHDGITERHLNQEHNIQNDIASHITSRQPQVSHRDMLSGRDVLKIQQRAAEQRNNETSVHKQQFAKQNTNGYFDNRQNTERRRSIPDRVYEVTQMEQNIMSNSSHSTKRSTLLTKPAQVAGRSITKGTSGIQKDITDPDSFSQFLMRELKKPDDDQTVNPFANRSLLQEFDRSANSSPTPVTEIKSDTESLVILPSSSQCDTKVTETSYTLPLQIAIPGHKGITTAATAVTETISKASSKQETAPSKRFMSRKQMILSAFRQEEDQKHTVESEKVEHNKNSRDVFVKPEKESSHHICPPSPKMPILSPQEKIRNSTGGSHASAAVVEPPNLENLSNPENDRGKIKKSLEEHLHQMISNALNNEPCENESKKASVDAMFRDLMSQSQSHKLFLSRQNSQTRNIPVANVAPIVHGKFLSDSSTDTLKPKTETKQESDFDEDDEKMAEAVTLSLFGNVIKKIEKDENNTQTVSETVQVKRQGSKEKTDIKEELSFESGEHLETENTKGIRSLMDDRLKRQSSTTLKYEMDTDASENNFASVLENDNKMKGRNVFGAFSDMFSEKRFYDFNEHLVVQRGSGATADKRRNYLDSDIDTEEMVRKDLTIGYDGDDETGRDFMPRFIGKQSNAKAQADRLIKRARRRHASNGGDGSMRSRPGIHRAGFKDFTPQVLPRRTRSRSLQSQTRLGSRYEGQGRRRHSSAYSNACSFKRSSTKLRRRRTSSLDREIKSKSKSRTEHGFYSDNECDLDEIRNASTAATGPVINNDESTDDEYFNTEFNNFLPTKISDKSSGSLHIAKKRKNFFKQKYIFQRKRKQGRGKHPLREQTNTQDVSGDHLKGVYSFQEENTELGPLLSSSMEYDIPVPADLKRVIVNKESGETALHKAARLGFEEVVLYLLATQSVDVNARDNAGFTPLHECVWRGHVRIGKLLLTYGANVNVCSTDGIRPIHDAVETDHIEMLRMLISFGADPSLSTYAGRSLLKIAKSDRMRNYIQDYFSDLNGYENQCHPWQFRASNTYLEPETFSGCPLFENVPSDPEDESNDMLTMTSKTLFPVRRLSLTTNKRVEDYMMLTEVYDFYNLNEPERRCMEDSYKHQIKKVPKASLMDAHADSVFLELFLDHYGDEPLPAIRMVDAGPIISKIEKLAASIKVHT</sequence>
<dbReference type="Proteomes" id="UP000828390">
    <property type="component" value="Unassembled WGS sequence"/>
</dbReference>
<dbReference type="Gene3D" id="1.25.40.20">
    <property type="entry name" value="Ankyrin repeat-containing domain"/>
    <property type="match status" value="1"/>
</dbReference>
<dbReference type="SUPFAM" id="SSF48403">
    <property type="entry name" value="Ankyrin repeat"/>
    <property type="match status" value="1"/>
</dbReference>
<dbReference type="InterPro" id="IPR036770">
    <property type="entry name" value="Ankyrin_rpt-contain_sf"/>
</dbReference>
<proteinExistence type="inferred from homology"/>
<dbReference type="GO" id="GO:0003714">
    <property type="term" value="F:transcription corepressor activity"/>
    <property type="evidence" value="ECO:0007669"/>
    <property type="project" value="TreeGrafter"/>
</dbReference>
<dbReference type="GO" id="GO:0005634">
    <property type="term" value="C:nucleus"/>
    <property type="evidence" value="ECO:0007669"/>
    <property type="project" value="TreeGrafter"/>
</dbReference>
<feature type="compositionally biased region" description="Basic residues" evidence="3">
    <location>
        <begin position="867"/>
        <end position="876"/>
    </location>
</feature>
<feature type="region of interest" description="Disordered" evidence="3">
    <location>
        <begin position="780"/>
        <end position="896"/>
    </location>
</feature>
<feature type="repeat" description="ANK" evidence="2">
    <location>
        <begin position="1032"/>
        <end position="1065"/>
    </location>
</feature>
<dbReference type="PRINTS" id="PR01415">
    <property type="entry name" value="ANKYRIN"/>
</dbReference>
<dbReference type="EMBL" id="JAIWYP010000006">
    <property type="protein sequence ID" value="KAH3809628.1"/>
    <property type="molecule type" value="Genomic_DNA"/>
</dbReference>
<name>A0A9D4JI66_DREPO</name>
<keyword evidence="5" id="KW-1185">Reference proteome</keyword>
<dbReference type="PANTHER" id="PTHR24117:SF9">
    <property type="entry name" value="BCL-6 COREPRESSOR PCGF1 BINDING DOMAIN-CONTAINING PROTEIN"/>
    <property type="match status" value="1"/>
</dbReference>
<feature type="compositionally biased region" description="Low complexity" evidence="3">
    <location>
        <begin position="834"/>
        <end position="845"/>
    </location>
</feature>
<dbReference type="SMART" id="SM00248">
    <property type="entry name" value="ANK"/>
    <property type="match status" value="3"/>
</dbReference>
<gene>
    <name evidence="4" type="ORF">DPMN_138003</name>
</gene>
<dbReference type="PANTHER" id="PTHR24117">
    <property type="entry name" value="AGAP007537-PB"/>
    <property type="match status" value="1"/>
</dbReference>
<dbReference type="GO" id="GO:0000122">
    <property type="term" value="P:negative regulation of transcription by RNA polymerase II"/>
    <property type="evidence" value="ECO:0007669"/>
    <property type="project" value="TreeGrafter"/>
</dbReference>
<evidence type="ECO:0000313" key="5">
    <source>
        <dbReference type="Proteomes" id="UP000828390"/>
    </source>
</evidence>
<protein>
    <recommendedName>
        <fullName evidence="6">BCL-6 corepressor</fullName>
    </recommendedName>
</protein>
<evidence type="ECO:0000256" key="2">
    <source>
        <dbReference type="PROSITE-ProRule" id="PRU00023"/>
    </source>
</evidence>
<keyword evidence="2" id="KW-0040">ANK repeat</keyword>
<feature type="repeat" description="ANK" evidence="2">
    <location>
        <begin position="1099"/>
        <end position="1131"/>
    </location>
</feature>
<dbReference type="PROSITE" id="PS50297">
    <property type="entry name" value="ANK_REP_REGION"/>
    <property type="match status" value="3"/>
</dbReference>
<dbReference type="InterPro" id="IPR047144">
    <property type="entry name" value="BCOR-like"/>
</dbReference>